<dbReference type="InterPro" id="IPR051542">
    <property type="entry name" value="Hydrogenase_cytochrome"/>
</dbReference>
<feature type="transmembrane region" description="Helical" evidence="13">
    <location>
        <begin position="247"/>
        <end position="269"/>
    </location>
</feature>
<evidence type="ECO:0000256" key="5">
    <source>
        <dbReference type="ARBA" id="ARBA00022617"/>
    </source>
</evidence>
<dbReference type="InterPro" id="IPR016174">
    <property type="entry name" value="Di-haem_cyt_TM"/>
</dbReference>
<feature type="transmembrane region" description="Helical" evidence="13">
    <location>
        <begin position="325"/>
        <end position="346"/>
    </location>
</feature>
<dbReference type="EMBL" id="CP035495">
    <property type="protein sequence ID" value="QAY64143.1"/>
    <property type="molecule type" value="Genomic_DNA"/>
</dbReference>
<feature type="transmembrane region" description="Helical" evidence="13">
    <location>
        <begin position="210"/>
        <end position="227"/>
    </location>
</feature>
<dbReference type="GO" id="GO:0005886">
    <property type="term" value="C:plasma membrane"/>
    <property type="evidence" value="ECO:0007669"/>
    <property type="project" value="UniProtKB-SubCell"/>
</dbReference>
<dbReference type="GO" id="GO:0009055">
    <property type="term" value="F:electron transfer activity"/>
    <property type="evidence" value="ECO:0007669"/>
    <property type="project" value="InterPro"/>
</dbReference>
<dbReference type="SUPFAM" id="SSF81342">
    <property type="entry name" value="Transmembrane di-heme cytochromes"/>
    <property type="match status" value="1"/>
</dbReference>
<keyword evidence="9 13" id="KW-1133">Transmembrane helix</keyword>
<evidence type="ECO:0000256" key="2">
    <source>
        <dbReference type="ARBA" id="ARBA00008622"/>
    </source>
</evidence>
<evidence type="ECO:0000256" key="13">
    <source>
        <dbReference type="SAM" id="Phobius"/>
    </source>
</evidence>
<dbReference type="InterPro" id="IPR011577">
    <property type="entry name" value="Cyt_b561_bac/Ni-Hgenase"/>
</dbReference>
<dbReference type="KEGG" id="xyl:ET495_13985"/>
<evidence type="ECO:0000256" key="7">
    <source>
        <dbReference type="ARBA" id="ARBA00022723"/>
    </source>
</evidence>
<reference evidence="15 16" key="1">
    <citation type="submission" date="2019-01" db="EMBL/GenBank/DDBJ databases">
        <title>Genome sequencing of strain 2JSPR-7.</title>
        <authorList>
            <person name="Heo J."/>
            <person name="Kim S.-J."/>
            <person name="Kim J.-S."/>
            <person name="Hong S.-B."/>
            <person name="Kwon S.-W."/>
        </authorList>
    </citation>
    <scope>NUCLEOTIDE SEQUENCE [LARGE SCALE GENOMIC DNA]</scope>
    <source>
        <strain evidence="15 16">2JSPR-7</strain>
    </source>
</reference>
<evidence type="ECO:0000256" key="11">
    <source>
        <dbReference type="ARBA" id="ARBA00023136"/>
    </source>
</evidence>
<comment type="similarity">
    <text evidence="2">Belongs to the HupC/HyaC/HydC family.</text>
</comment>
<keyword evidence="5" id="KW-0349">Heme</keyword>
<dbReference type="OrthoDB" id="197262at2"/>
<evidence type="ECO:0000256" key="9">
    <source>
        <dbReference type="ARBA" id="ARBA00022989"/>
    </source>
</evidence>
<comment type="subcellular location">
    <subcellularLocation>
        <location evidence="1">Cell membrane</location>
        <topology evidence="1">Multi-pass membrane protein</topology>
    </subcellularLocation>
</comment>
<dbReference type="PANTHER" id="PTHR30485:SF0">
    <property type="entry name" value="NI_FE-HYDROGENASE 1 B-TYPE CYTOCHROME SUBUNIT-RELATED"/>
    <property type="match status" value="1"/>
</dbReference>
<dbReference type="PANTHER" id="PTHR30485">
    <property type="entry name" value="NI/FE-HYDROGENASE 1 B-TYPE CYTOCHROME SUBUNIT"/>
    <property type="match status" value="1"/>
</dbReference>
<feature type="transmembrane region" description="Helical" evidence="13">
    <location>
        <begin position="366"/>
        <end position="389"/>
    </location>
</feature>
<evidence type="ECO:0000256" key="3">
    <source>
        <dbReference type="ARBA" id="ARBA00022448"/>
    </source>
</evidence>
<keyword evidence="4" id="KW-1003">Cell membrane</keyword>
<keyword evidence="7" id="KW-0479">Metal-binding</keyword>
<keyword evidence="16" id="KW-1185">Reference proteome</keyword>
<feature type="compositionally biased region" description="Basic residues" evidence="12">
    <location>
        <begin position="1"/>
        <end position="16"/>
    </location>
</feature>
<feature type="region of interest" description="Disordered" evidence="12">
    <location>
        <begin position="1"/>
        <end position="29"/>
    </location>
</feature>
<dbReference type="PRINTS" id="PR00161">
    <property type="entry name" value="NIHGNASECYTB"/>
</dbReference>
<gene>
    <name evidence="15" type="primary">cybH</name>
    <name evidence="15" type="ORF">ET495_13985</name>
</gene>
<evidence type="ECO:0000256" key="1">
    <source>
        <dbReference type="ARBA" id="ARBA00004651"/>
    </source>
</evidence>
<keyword evidence="11 13" id="KW-0472">Membrane</keyword>
<protein>
    <submittedName>
        <fullName evidence="15">Ni/Fe-hydrogenase, b-type cytochrome subunit</fullName>
    </submittedName>
</protein>
<evidence type="ECO:0000256" key="12">
    <source>
        <dbReference type="SAM" id="MobiDB-lite"/>
    </source>
</evidence>
<evidence type="ECO:0000256" key="6">
    <source>
        <dbReference type="ARBA" id="ARBA00022692"/>
    </source>
</evidence>
<sequence length="423" mass="45635">MHVVRRARPGRGGRRAPGRDVVSAPAPPAGLHVGEIHSSGGLSHGRLLALAAAGPADATDPVVGAAAAALVADHHEIPVPVVDPGDVDPATRTRRYSLVRVRDLAQPGGATRDVVVMRGAIPDVLAATRCSRQQRSLVKKNADRAFVRGERPLAIAAAPVSADDVVGEFRLQGFVAVTPYASHGTSDAGAAESGWTRVALWPAALRLQHWANVALIFVLSCTGYFIMDPFFGPTPVDGAASGFLMGWVRLVHFVAAFAWLVLGVTRFVLTFTSRYRNMRWQSFWPLWSKSDVRHLGGAVAHYALIKNDGPLYLSHNPLQQLTYTALYAACAFQMATGFTLYALYHVQSPFWALVAAPTTWLGVPTIRFLHAAIMFGLWAFVVMHIYLAIRADSLERHGGVSSMLNGGVWVRRGAHPVDSPPIE</sequence>
<proteinExistence type="inferred from homology"/>
<evidence type="ECO:0000256" key="4">
    <source>
        <dbReference type="ARBA" id="ARBA00022475"/>
    </source>
</evidence>
<feature type="domain" description="Cytochrome b561 bacterial/Ni-hydrogenase" evidence="14">
    <location>
        <begin position="201"/>
        <end position="406"/>
    </location>
</feature>
<evidence type="ECO:0000259" key="14">
    <source>
        <dbReference type="Pfam" id="PF01292"/>
    </source>
</evidence>
<dbReference type="Proteomes" id="UP000291758">
    <property type="component" value="Chromosome"/>
</dbReference>
<keyword evidence="3" id="KW-0813">Transport</keyword>
<accession>A0A4P6EQL5</accession>
<name>A0A4P6EQL5_9MICO</name>
<dbReference type="InterPro" id="IPR000516">
    <property type="entry name" value="Ni-dep_Hydgase_cyt-B"/>
</dbReference>
<dbReference type="GO" id="GO:0022904">
    <property type="term" value="P:respiratory electron transport chain"/>
    <property type="evidence" value="ECO:0007669"/>
    <property type="project" value="InterPro"/>
</dbReference>
<dbReference type="Gene3D" id="1.20.950.20">
    <property type="entry name" value="Transmembrane di-heme cytochromes, Chain C"/>
    <property type="match status" value="1"/>
</dbReference>
<dbReference type="GO" id="GO:0020037">
    <property type="term" value="F:heme binding"/>
    <property type="evidence" value="ECO:0007669"/>
    <property type="project" value="TreeGrafter"/>
</dbReference>
<dbReference type="Pfam" id="PF01292">
    <property type="entry name" value="Ni_hydr_CYTB"/>
    <property type="match status" value="1"/>
</dbReference>
<evidence type="ECO:0000313" key="16">
    <source>
        <dbReference type="Proteomes" id="UP000291758"/>
    </source>
</evidence>
<evidence type="ECO:0000256" key="8">
    <source>
        <dbReference type="ARBA" id="ARBA00022982"/>
    </source>
</evidence>
<dbReference type="GO" id="GO:0005506">
    <property type="term" value="F:iron ion binding"/>
    <property type="evidence" value="ECO:0007669"/>
    <property type="project" value="InterPro"/>
</dbReference>
<keyword evidence="6 13" id="KW-0812">Transmembrane</keyword>
<keyword evidence="10" id="KW-0408">Iron</keyword>
<evidence type="ECO:0000313" key="15">
    <source>
        <dbReference type="EMBL" id="QAY64143.1"/>
    </source>
</evidence>
<keyword evidence="8" id="KW-0249">Electron transport</keyword>
<organism evidence="15 16">
    <name type="scientific">Xylanimonas allomyrinae</name>
    <dbReference type="NCBI Taxonomy" id="2509459"/>
    <lineage>
        <taxon>Bacteria</taxon>
        <taxon>Bacillati</taxon>
        <taxon>Actinomycetota</taxon>
        <taxon>Actinomycetes</taxon>
        <taxon>Micrococcales</taxon>
        <taxon>Promicromonosporaceae</taxon>
        <taxon>Xylanimonas</taxon>
    </lineage>
</organism>
<dbReference type="NCBIfam" id="TIGR02125">
    <property type="entry name" value="CytB-hydogenase"/>
    <property type="match status" value="1"/>
</dbReference>
<evidence type="ECO:0000256" key="10">
    <source>
        <dbReference type="ARBA" id="ARBA00023004"/>
    </source>
</evidence>
<dbReference type="AlphaFoldDB" id="A0A4P6EQL5"/>